<dbReference type="Proteomes" id="UP001549047">
    <property type="component" value="Unassembled WGS sequence"/>
</dbReference>
<evidence type="ECO:0000259" key="1">
    <source>
        <dbReference type="Pfam" id="PF10592"/>
    </source>
</evidence>
<gene>
    <name evidence="2" type="ORF">ABID16_001402</name>
</gene>
<proteinExistence type="predicted"/>
<protein>
    <recommendedName>
        <fullName evidence="1">Abortive phage infection protein C-terminal domain-containing protein</fullName>
    </recommendedName>
</protein>
<dbReference type="Pfam" id="PF10592">
    <property type="entry name" value="AIPR"/>
    <property type="match status" value="1"/>
</dbReference>
<name>A0ABV2IX76_9HYPH</name>
<comment type="caution">
    <text evidence="2">The sequence shown here is derived from an EMBL/GenBank/DDBJ whole genome shotgun (WGS) entry which is preliminary data.</text>
</comment>
<keyword evidence="3" id="KW-1185">Reference proteome</keyword>
<evidence type="ECO:0000313" key="3">
    <source>
        <dbReference type="Proteomes" id="UP001549047"/>
    </source>
</evidence>
<dbReference type="EMBL" id="JBEPMB010000001">
    <property type="protein sequence ID" value="MET3613097.1"/>
    <property type="molecule type" value="Genomic_DNA"/>
</dbReference>
<accession>A0ABV2IX76</accession>
<dbReference type="InterPro" id="IPR018891">
    <property type="entry name" value="AIPR_C"/>
</dbReference>
<reference evidence="2 3" key="1">
    <citation type="submission" date="2024-06" db="EMBL/GenBank/DDBJ databases">
        <title>Genomic Encyclopedia of Type Strains, Phase IV (KMG-IV): sequencing the most valuable type-strain genomes for metagenomic binning, comparative biology and taxonomic classification.</title>
        <authorList>
            <person name="Goeker M."/>
        </authorList>
    </citation>
    <scope>NUCLEOTIDE SEQUENCE [LARGE SCALE GENOMIC DNA]</scope>
    <source>
        <strain evidence="2 3">DSM 29780</strain>
    </source>
</reference>
<dbReference type="RefSeq" id="WP_354555593.1">
    <property type="nucleotide sequence ID" value="NZ_JBEPMB010000001.1"/>
</dbReference>
<feature type="domain" description="Abortive phage infection protein C-terminal" evidence="1">
    <location>
        <begin position="255"/>
        <end position="503"/>
    </location>
</feature>
<organism evidence="2 3">
    <name type="scientific">Rhizobium aquaticum</name>
    <dbReference type="NCBI Taxonomy" id="1549636"/>
    <lineage>
        <taxon>Bacteria</taxon>
        <taxon>Pseudomonadati</taxon>
        <taxon>Pseudomonadota</taxon>
        <taxon>Alphaproteobacteria</taxon>
        <taxon>Hyphomicrobiales</taxon>
        <taxon>Rhizobiaceae</taxon>
        <taxon>Rhizobium/Agrobacterium group</taxon>
        <taxon>Rhizobium</taxon>
    </lineage>
</organism>
<sequence length="561" mass="63403">MADNSQQILDDVLHQQRQELIPEVSEQDYFEVFCAEQILKDFDLSYDEIENGIVDGEHDGGVDSIYAFVNGELIYEDFDTSPFKKDVQIELHIIQSKTSGGFSEVPVNKLISLSRHLLRLDADYAQFSQYNDAVKAAIDNFRIAYRSLASRFPGLKICYYYASKKADAHVHDNLKLKADELKKVAEELFQGSDVLVEFLGARRLLELARRRPKTTYELRVSKSLSAVNGHVVLTTLSEYNKFLRAGGDKVKAELFESNVRDFQGDTEVNAEIGNTLRNEKAVEFWWMNNGVTILASRATLNGDTVTIENPQIVNGLQTSTQIARHFDTHFGDDHRNVMVKIVSADDEETRDKIIKATNSQNAVQPATLRATDKVQRDIEETLKSAGLYYDRRKNFYKNEGKPADKIISIPLMAQAVMSIVLGRPDTARARPSSLIKDNTVYSQVFSENHPISMYTHAAALIRNVDKVLKVRSEMTARDRSNLRFYILHWLSCMAVGKVPVSTNDLSNLDIKSVSDSDVEAASDEVWKIYDILGKSDQIAKGPELRRLALEGLKERLHGQIR</sequence>
<evidence type="ECO:0000313" key="2">
    <source>
        <dbReference type="EMBL" id="MET3613097.1"/>
    </source>
</evidence>